<reference evidence="2" key="1">
    <citation type="submission" date="2021-11" db="EMBL/GenBank/DDBJ databases">
        <authorList>
            <person name="Schell T."/>
        </authorList>
    </citation>
    <scope>NUCLEOTIDE SEQUENCE</scope>
    <source>
        <strain evidence="2">M5</strain>
    </source>
</reference>
<name>A0A8J2WEJ4_9CRUS</name>
<dbReference type="AlphaFoldDB" id="A0A8J2WEJ4"/>
<gene>
    <name evidence="2" type="ORF">DGAL_LOCUS4023</name>
</gene>
<accession>A0A8J2WEJ4</accession>
<dbReference type="Pfam" id="PF21787">
    <property type="entry name" value="TNP-like_RNaseH_N"/>
    <property type="match status" value="1"/>
</dbReference>
<organism evidence="2 3">
    <name type="scientific">Daphnia galeata</name>
    <dbReference type="NCBI Taxonomy" id="27404"/>
    <lineage>
        <taxon>Eukaryota</taxon>
        <taxon>Metazoa</taxon>
        <taxon>Ecdysozoa</taxon>
        <taxon>Arthropoda</taxon>
        <taxon>Crustacea</taxon>
        <taxon>Branchiopoda</taxon>
        <taxon>Diplostraca</taxon>
        <taxon>Cladocera</taxon>
        <taxon>Anomopoda</taxon>
        <taxon>Daphniidae</taxon>
        <taxon>Daphnia</taxon>
    </lineage>
</organism>
<evidence type="ECO:0000313" key="2">
    <source>
        <dbReference type="EMBL" id="CAH0101685.1"/>
    </source>
</evidence>
<comment type="caution">
    <text evidence="2">The sequence shown here is derived from an EMBL/GenBank/DDBJ whole genome shotgun (WGS) entry which is preliminary data.</text>
</comment>
<dbReference type="OrthoDB" id="7474070at2759"/>
<dbReference type="EMBL" id="CAKKLH010000065">
    <property type="protein sequence ID" value="CAH0101685.1"/>
    <property type="molecule type" value="Genomic_DNA"/>
</dbReference>
<evidence type="ECO:0000313" key="3">
    <source>
        <dbReference type="Proteomes" id="UP000789390"/>
    </source>
</evidence>
<sequence length="516" mass="59236">MPNRCYVLGCSTKYDSDSPKIPHFQAPTVRKKLRSHNSAKVNVYREADVPLKKWKLKPGAYPKTDKALGRSKEYQFVQKPYVKGKIYQAGISSSNTLSLNNGFPTVEDIGPEENKSWEHVETTSRRSANVGFLAIEDVHLPQDPRTLIVYGNLVNRPPGWKWIEENVLCAKIIQLESKVVLLKSIQINGNCARYYVKKNEIFHKSLRSTFQSLSELQEMFHAFESLKSCPGVLDPSLLKVEKAQYGTRKLSYWRSNLCLCVVSKGRCQKCTMLCNALKTNIARMDQIAARKRRKSIKFQQISKKLDRRTNALLKCKKETDYLRKELITAGERALNTMMDQLQPQEHLIIKTILNKASSTKKHGMRYDTEFLMECLLLMIRSKKAYMKIRERRLLPLPSISTLRRLLSCMPCSFGLYEFALNAIKKNLEGKTRAMHYGSLVWDEMAIKEDLTFNSQKLQFDGHFDYGNQIKIQKHAGQLADHTLLLVFRPYLSSWIQPFAVYATKGAAPGDSLHELL</sequence>
<dbReference type="InterPro" id="IPR048365">
    <property type="entry name" value="TNP-like_RNaseH_N"/>
</dbReference>
<keyword evidence="3" id="KW-1185">Reference proteome</keyword>
<evidence type="ECO:0000259" key="1">
    <source>
        <dbReference type="Pfam" id="PF21787"/>
    </source>
</evidence>
<dbReference type="Proteomes" id="UP000789390">
    <property type="component" value="Unassembled WGS sequence"/>
</dbReference>
<feature type="domain" description="Transposable element P transposase-like RNase H" evidence="1">
    <location>
        <begin position="411"/>
        <end position="507"/>
    </location>
</feature>
<protein>
    <recommendedName>
        <fullName evidence="1">Transposable element P transposase-like RNase H domain-containing protein</fullName>
    </recommendedName>
</protein>
<proteinExistence type="predicted"/>